<evidence type="ECO:0000313" key="2">
    <source>
        <dbReference type="EMBL" id="SFT83113.1"/>
    </source>
</evidence>
<keyword evidence="3" id="KW-1185">Reference proteome</keyword>
<accession>A0A1I7B7C5</accession>
<dbReference type="EMBL" id="FPBA01000012">
    <property type="protein sequence ID" value="SFT83113.1"/>
    <property type="molecule type" value="Genomic_DNA"/>
</dbReference>
<name>A0A1I7B7C5_9ACTN</name>
<reference evidence="3" key="1">
    <citation type="submission" date="2016-10" db="EMBL/GenBank/DDBJ databases">
        <authorList>
            <person name="Varghese N."/>
            <person name="Submissions S."/>
        </authorList>
    </citation>
    <scope>NUCLEOTIDE SEQUENCE [LARGE SCALE GENOMIC DNA]</scope>
    <source>
        <strain evidence="3">DSM 46136</strain>
    </source>
</reference>
<protein>
    <submittedName>
        <fullName evidence="2">Uncharacterized protein</fullName>
    </submittedName>
</protein>
<feature type="compositionally biased region" description="Basic and acidic residues" evidence="1">
    <location>
        <begin position="1"/>
        <end position="22"/>
    </location>
</feature>
<dbReference type="Proteomes" id="UP000199546">
    <property type="component" value="Unassembled WGS sequence"/>
</dbReference>
<dbReference type="AlphaFoldDB" id="A0A1I7B7C5"/>
<gene>
    <name evidence="2" type="ORF">SAMN05660657_03381</name>
</gene>
<sequence length="51" mass="5807">MTAPEEPRERFRTLPEPVRPEDAVETVDAEPARPVETEGDERDRFLREAGG</sequence>
<proteinExistence type="predicted"/>
<feature type="region of interest" description="Disordered" evidence="1">
    <location>
        <begin position="1"/>
        <end position="51"/>
    </location>
</feature>
<dbReference type="STRING" id="1296565.SAMN05660657_03381"/>
<evidence type="ECO:0000256" key="1">
    <source>
        <dbReference type="SAM" id="MobiDB-lite"/>
    </source>
</evidence>
<evidence type="ECO:0000313" key="3">
    <source>
        <dbReference type="Proteomes" id="UP000199546"/>
    </source>
</evidence>
<organism evidence="2 3">
    <name type="scientific">Geodermatophilus amargosae</name>
    <dbReference type="NCBI Taxonomy" id="1296565"/>
    <lineage>
        <taxon>Bacteria</taxon>
        <taxon>Bacillati</taxon>
        <taxon>Actinomycetota</taxon>
        <taxon>Actinomycetes</taxon>
        <taxon>Geodermatophilales</taxon>
        <taxon>Geodermatophilaceae</taxon>
        <taxon>Geodermatophilus</taxon>
    </lineage>
</organism>
<feature type="compositionally biased region" description="Basic and acidic residues" evidence="1">
    <location>
        <begin position="30"/>
        <end position="51"/>
    </location>
</feature>
<dbReference type="RefSeq" id="WP_175551639.1">
    <property type="nucleotide sequence ID" value="NZ_FPBA01000012.1"/>
</dbReference>